<evidence type="ECO:0000256" key="11">
    <source>
        <dbReference type="SAM" id="Phobius"/>
    </source>
</evidence>
<keyword evidence="7 11" id="KW-1133">Transmembrane helix</keyword>
<name>A0ABS8XM05_9BURK</name>
<dbReference type="Proteomes" id="UP001200741">
    <property type="component" value="Unassembled WGS sequence"/>
</dbReference>
<accession>A0ABS8XM05</accession>
<dbReference type="InterPro" id="IPR012902">
    <property type="entry name" value="N_methyl_site"/>
</dbReference>
<comment type="similarity">
    <text evidence="9">Belongs to the GSP H family.</text>
</comment>
<evidence type="ECO:0000256" key="1">
    <source>
        <dbReference type="ARBA" id="ARBA00004377"/>
    </source>
</evidence>
<feature type="domain" description="General secretion pathway GspH" evidence="12">
    <location>
        <begin position="53"/>
        <end position="188"/>
    </location>
</feature>
<keyword evidence="6 11" id="KW-0812">Transmembrane</keyword>
<dbReference type="InterPro" id="IPR022346">
    <property type="entry name" value="T2SS_GspH"/>
</dbReference>
<dbReference type="PROSITE" id="PS00409">
    <property type="entry name" value="PROKAR_NTER_METHYL"/>
    <property type="match status" value="1"/>
</dbReference>
<reference evidence="13 14" key="1">
    <citation type="submission" date="2021-12" db="EMBL/GenBank/DDBJ databases">
        <title>Genome seq of P8.</title>
        <authorList>
            <person name="Seo T."/>
        </authorList>
    </citation>
    <scope>NUCLEOTIDE SEQUENCE [LARGE SCALE GENOMIC DNA]</scope>
    <source>
        <strain evidence="13 14">P8</strain>
    </source>
</reference>
<evidence type="ECO:0000313" key="14">
    <source>
        <dbReference type="Proteomes" id="UP001200741"/>
    </source>
</evidence>
<evidence type="ECO:0000256" key="6">
    <source>
        <dbReference type="ARBA" id="ARBA00022692"/>
    </source>
</evidence>
<keyword evidence="3" id="KW-1003">Cell membrane</keyword>
<sequence length="210" mass="22234">MDPEEGRHVLSARSRGFSLIELMVAVAALAILTAMAVPSFTTWIRNARVRTVADALQSGIRVAQTEAQRRSQSVVLFLTANKECSSTATADVNGMQWQIRSIPNPLMTDESPIDIQCGVLTDVSSGVKITPAPLIAALCFSGDGRQTTLTNPAAIGVNCTASATQFLIAPENPNNDSRPLQLEVSLSGSVRLCDPKKATTAPDGCRSTPP</sequence>
<keyword evidence="5" id="KW-0997">Cell inner membrane</keyword>
<dbReference type="Pfam" id="PF07963">
    <property type="entry name" value="N_methyl"/>
    <property type="match status" value="1"/>
</dbReference>
<evidence type="ECO:0000256" key="7">
    <source>
        <dbReference type="ARBA" id="ARBA00022989"/>
    </source>
</evidence>
<keyword evidence="14" id="KW-1185">Reference proteome</keyword>
<dbReference type="EMBL" id="JAJTWU010000001">
    <property type="protein sequence ID" value="MCE4552833.1"/>
    <property type="molecule type" value="Genomic_DNA"/>
</dbReference>
<evidence type="ECO:0000259" key="12">
    <source>
        <dbReference type="Pfam" id="PF12019"/>
    </source>
</evidence>
<proteinExistence type="inferred from homology"/>
<dbReference type="Pfam" id="PF12019">
    <property type="entry name" value="GspH"/>
    <property type="match status" value="1"/>
</dbReference>
<dbReference type="SUPFAM" id="SSF54523">
    <property type="entry name" value="Pili subunits"/>
    <property type="match status" value="1"/>
</dbReference>
<evidence type="ECO:0000256" key="10">
    <source>
        <dbReference type="ARBA" id="ARBA00030775"/>
    </source>
</evidence>
<gene>
    <name evidence="13" type="ORF">LXT13_00025</name>
</gene>
<evidence type="ECO:0000313" key="13">
    <source>
        <dbReference type="EMBL" id="MCE4552833.1"/>
    </source>
</evidence>
<dbReference type="RefSeq" id="WP_233369538.1">
    <property type="nucleotide sequence ID" value="NZ_JAJTWU010000001.1"/>
</dbReference>
<dbReference type="InterPro" id="IPR045584">
    <property type="entry name" value="Pilin-like"/>
</dbReference>
<evidence type="ECO:0000256" key="9">
    <source>
        <dbReference type="ARBA" id="ARBA00025772"/>
    </source>
</evidence>
<dbReference type="Gene3D" id="3.30.700.10">
    <property type="entry name" value="Glycoprotein, Type 4 Pilin"/>
    <property type="match status" value="1"/>
</dbReference>
<protein>
    <recommendedName>
        <fullName evidence="2">Type II secretion system protein H</fullName>
    </recommendedName>
    <alternativeName>
        <fullName evidence="10">General secretion pathway protein H</fullName>
    </alternativeName>
</protein>
<keyword evidence="4" id="KW-0488">Methylation</keyword>
<evidence type="ECO:0000256" key="3">
    <source>
        <dbReference type="ARBA" id="ARBA00022475"/>
    </source>
</evidence>
<evidence type="ECO:0000256" key="8">
    <source>
        <dbReference type="ARBA" id="ARBA00023136"/>
    </source>
</evidence>
<comment type="subcellular location">
    <subcellularLocation>
        <location evidence="1">Cell inner membrane</location>
        <topology evidence="1">Single-pass membrane protein</topology>
    </subcellularLocation>
</comment>
<comment type="caution">
    <text evidence="13">The sequence shown here is derived from an EMBL/GenBank/DDBJ whole genome shotgun (WGS) entry which is preliminary data.</text>
</comment>
<evidence type="ECO:0000256" key="4">
    <source>
        <dbReference type="ARBA" id="ARBA00022481"/>
    </source>
</evidence>
<keyword evidence="8 11" id="KW-0472">Membrane</keyword>
<feature type="transmembrane region" description="Helical" evidence="11">
    <location>
        <begin position="20"/>
        <end position="40"/>
    </location>
</feature>
<organism evidence="13 14">
    <name type="scientific">Pelomonas cellulosilytica</name>
    <dbReference type="NCBI Taxonomy" id="2906762"/>
    <lineage>
        <taxon>Bacteria</taxon>
        <taxon>Pseudomonadati</taxon>
        <taxon>Pseudomonadota</taxon>
        <taxon>Betaproteobacteria</taxon>
        <taxon>Burkholderiales</taxon>
        <taxon>Sphaerotilaceae</taxon>
        <taxon>Roseateles</taxon>
    </lineage>
</organism>
<evidence type="ECO:0000256" key="2">
    <source>
        <dbReference type="ARBA" id="ARBA00021549"/>
    </source>
</evidence>
<evidence type="ECO:0000256" key="5">
    <source>
        <dbReference type="ARBA" id="ARBA00022519"/>
    </source>
</evidence>
<dbReference type="NCBIfam" id="TIGR02532">
    <property type="entry name" value="IV_pilin_GFxxxE"/>
    <property type="match status" value="1"/>
</dbReference>